<feature type="domain" description="VWFA" evidence="2">
    <location>
        <begin position="42"/>
        <end position="203"/>
    </location>
</feature>
<dbReference type="PROSITE" id="PS50231">
    <property type="entry name" value="RICIN_B_LECTIN"/>
    <property type="match status" value="1"/>
</dbReference>
<dbReference type="InterPro" id="IPR000772">
    <property type="entry name" value="Ricin_B_lectin"/>
</dbReference>
<accession>A0ABV9YBV9</accession>
<dbReference type="Proteomes" id="UP001595833">
    <property type="component" value="Unassembled WGS sequence"/>
</dbReference>
<dbReference type="SUPFAM" id="SSF50370">
    <property type="entry name" value="Ricin B-like lectins"/>
    <property type="match status" value="1"/>
</dbReference>
<evidence type="ECO:0000256" key="1">
    <source>
        <dbReference type="SAM" id="MobiDB-lite"/>
    </source>
</evidence>
<dbReference type="Pfam" id="PF14200">
    <property type="entry name" value="RicinB_lectin_2"/>
    <property type="match status" value="1"/>
</dbReference>
<name>A0ABV9YBV9_9PSEU</name>
<dbReference type="EMBL" id="JBHSJB010000053">
    <property type="protein sequence ID" value="MFC5060218.1"/>
    <property type="molecule type" value="Genomic_DNA"/>
</dbReference>
<comment type="caution">
    <text evidence="3">The sequence shown here is derived from an EMBL/GenBank/DDBJ whole genome shotgun (WGS) entry which is preliminary data.</text>
</comment>
<dbReference type="Gene3D" id="3.40.50.410">
    <property type="entry name" value="von Willebrand factor, type A domain"/>
    <property type="match status" value="1"/>
</dbReference>
<evidence type="ECO:0000259" key="2">
    <source>
        <dbReference type="PROSITE" id="PS50234"/>
    </source>
</evidence>
<dbReference type="Gene3D" id="2.80.10.50">
    <property type="match status" value="1"/>
</dbReference>
<evidence type="ECO:0000313" key="3">
    <source>
        <dbReference type="EMBL" id="MFC5060218.1"/>
    </source>
</evidence>
<dbReference type="InterPro" id="IPR036465">
    <property type="entry name" value="vWFA_dom_sf"/>
</dbReference>
<feature type="compositionally biased region" description="Polar residues" evidence="1">
    <location>
        <begin position="1"/>
        <end position="20"/>
    </location>
</feature>
<dbReference type="CDD" id="cd00161">
    <property type="entry name" value="beta-trefoil_Ricin-like"/>
    <property type="match status" value="1"/>
</dbReference>
<keyword evidence="4" id="KW-1185">Reference proteome</keyword>
<dbReference type="InterPro" id="IPR002035">
    <property type="entry name" value="VWF_A"/>
</dbReference>
<organism evidence="3 4">
    <name type="scientific">Saccharothrix xinjiangensis</name>
    <dbReference type="NCBI Taxonomy" id="204798"/>
    <lineage>
        <taxon>Bacteria</taxon>
        <taxon>Bacillati</taxon>
        <taxon>Actinomycetota</taxon>
        <taxon>Actinomycetes</taxon>
        <taxon>Pseudonocardiales</taxon>
        <taxon>Pseudonocardiaceae</taxon>
        <taxon>Saccharothrix</taxon>
    </lineage>
</organism>
<reference evidence="4" key="1">
    <citation type="journal article" date="2019" name="Int. J. Syst. Evol. Microbiol.">
        <title>The Global Catalogue of Microorganisms (GCM) 10K type strain sequencing project: providing services to taxonomists for standard genome sequencing and annotation.</title>
        <authorList>
            <consortium name="The Broad Institute Genomics Platform"/>
            <consortium name="The Broad Institute Genome Sequencing Center for Infectious Disease"/>
            <person name="Wu L."/>
            <person name="Ma J."/>
        </authorList>
    </citation>
    <scope>NUCLEOTIDE SEQUENCE [LARGE SCALE GENOMIC DNA]</scope>
    <source>
        <strain evidence="4">KCTC 12848</strain>
    </source>
</reference>
<dbReference type="RefSeq" id="WP_344041900.1">
    <property type="nucleotide sequence ID" value="NZ_BAAAKE010000031.1"/>
</dbReference>
<dbReference type="SUPFAM" id="SSF53300">
    <property type="entry name" value="vWA-like"/>
    <property type="match status" value="1"/>
</dbReference>
<protein>
    <submittedName>
        <fullName evidence="3">RICIN domain-containing protein</fullName>
    </submittedName>
</protein>
<evidence type="ECO:0000313" key="4">
    <source>
        <dbReference type="Proteomes" id="UP001595833"/>
    </source>
</evidence>
<feature type="region of interest" description="Disordered" evidence="1">
    <location>
        <begin position="1"/>
        <end position="26"/>
    </location>
</feature>
<dbReference type="PROSITE" id="PS50234">
    <property type="entry name" value="VWFA"/>
    <property type="match status" value="1"/>
</dbReference>
<gene>
    <name evidence="3" type="ORF">ACFPFM_41450</name>
</gene>
<proteinExistence type="predicted"/>
<sequence>MPITTPLSPSGVELSTNPDSSDGHREQVQVRLPGSGVVPKIDVYFLTDSTGSMGGIIGAVGARVEEILNKLITAASAVGADVHFGVGNYKDMEDPQPDRFRGQVPLGAGAAAAANGIRAWTATGGGSTAAEGQFYALDQLAQPPGGSIGWRADAKRIVVWIGDMPGHDPICQGLSGLGHDITETSVTAKLQAQGIFVLAISTGPSGPSSGLNANPVPLSSGGGVYENFCGAFGGHAGQGSRIAAATGGTYAEGITPDTVVQTIINLGAAGISTLGNVSLVPDSTIAPFVLVHPVGGYGPFTGAHPDTLDFELEFPAATPASATPVTREIAVEGDVDVVVDGVRTGSTRVKITVPDLAGRYKVRSTLSGLYLQLDDPGWTGDGGNVDQNTYTGLAAQHWELVPVAGGGYRIKNLDPARDRYLEVVGMSSDDGAEVLTRSDPSGPHKEWLLIPAGASGANGPVFRIQNLHTHKVLDIQGGSTQQDAPVFQYFYWGDYPAYHENHNQHWRLERL</sequence>
<dbReference type="InterPro" id="IPR035992">
    <property type="entry name" value="Ricin_B-like_lectins"/>
</dbReference>